<protein>
    <submittedName>
        <fullName evidence="9">Sodium/pantothenate symporter</fullName>
    </submittedName>
</protein>
<evidence type="ECO:0000256" key="4">
    <source>
        <dbReference type="ARBA" id="ARBA00022692"/>
    </source>
</evidence>
<keyword evidence="6 8" id="KW-0472">Membrane</keyword>
<keyword evidence="5 8" id="KW-1133">Transmembrane helix</keyword>
<dbReference type="CDD" id="cd10322">
    <property type="entry name" value="SLC5sbd"/>
    <property type="match status" value="1"/>
</dbReference>
<comment type="similarity">
    <text evidence="2 7">Belongs to the sodium:solute symporter (SSF) (TC 2.A.21) family.</text>
</comment>
<dbReference type="PANTHER" id="PTHR48086">
    <property type="entry name" value="SODIUM/PROLINE SYMPORTER-RELATED"/>
    <property type="match status" value="1"/>
</dbReference>
<feature type="transmembrane region" description="Helical" evidence="8">
    <location>
        <begin position="394"/>
        <end position="416"/>
    </location>
</feature>
<comment type="subcellular location">
    <subcellularLocation>
        <location evidence="1">Membrane</location>
        <topology evidence="1">Multi-pass membrane protein</topology>
    </subcellularLocation>
</comment>
<dbReference type="InterPro" id="IPR050277">
    <property type="entry name" value="Sodium:Solute_Symporter"/>
</dbReference>
<dbReference type="AlphaFoldDB" id="A0AAC9P9R7"/>
<evidence type="ECO:0000256" key="8">
    <source>
        <dbReference type="SAM" id="Phobius"/>
    </source>
</evidence>
<feature type="transmembrane region" description="Helical" evidence="8">
    <location>
        <begin position="164"/>
        <end position="182"/>
    </location>
</feature>
<dbReference type="Proteomes" id="UP000182373">
    <property type="component" value="Chromosome"/>
</dbReference>
<dbReference type="RefSeq" id="WP_072573166.1">
    <property type="nucleotide sequence ID" value="NZ_CP018191.1"/>
</dbReference>
<feature type="transmembrane region" description="Helical" evidence="8">
    <location>
        <begin position="461"/>
        <end position="484"/>
    </location>
</feature>
<dbReference type="EMBL" id="CP018191">
    <property type="protein sequence ID" value="APH55369.1"/>
    <property type="molecule type" value="Genomic_DNA"/>
</dbReference>
<evidence type="ECO:0000313" key="10">
    <source>
        <dbReference type="Proteomes" id="UP000182373"/>
    </source>
</evidence>
<name>A0AAC9P9R7_9PROT</name>
<dbReference type="GO" id="GO:0022857">
    <property type="term" value="F:transmembrane transporter activity"/>
    <property type="evidence" value="ECO:0007669"/>
    <property type="project" value="InterPro"/>
</dbReference>
<feature type="transmembrane region" description="Helical" evidence="8">
    <location>
        <begin position="122"/>
        <end position="144"/>
    </location>
</feature>
<dbReference type="InterPro" id="IPR001734">
    <property type="entry name" value="Na/solute_symporter"/>
</dbReference>
<feature type="transmembrane region" description="Helical" evidence="8">
    <location>
        <begin position="6"/>
        <end position="26"/>
    </location>
</feature>
<accession>A0AAC9P9R7</accession>
<dbReference type="GO" id="GO:0005886">
    <property type="term" value="C:plasma membrane"/>
    <property type="evidence" value="ECO:0007669"/>
    <property type="project" value="TreeGrafter"/>
</dbReference>
<evidence type="ECO:0000313" key="9">
    <source>
        <dbReference type="EMBL" id="APH55369.1"/>
    </source>
</evidence>
<evidence type="ECO:0000256" key="5">
    <source>
        <dbReference type="ARBA" id="ARBA00022989"/>
    </source>
</evidence>
<dbReference type="Pfam" id="PF00474">
    <property type="entry name" value="SSF"/>
    <property type="match status" value="1"/>
</dbReference>
<feature type="transmembrane region" description="Helical" evidence="8">
    <location>
        <begin position="423"/>
        <end position="441"/>
    </location>
</feature>
<reference evidence="10" key="1">
    <citation type="submission" date="2016-11" db="EMBL/GenBank/DDBJ databases">
        <title>Comparative genomic and phenotypic analysis of Granulibacter bethesdensis clinical isolates from patients with chronic granulomatous disease.</title>
        <authorList>
            <person name="Zarember K.A."/>
            <person name="Porcella S.F."/>
            <person name="Chu J."/>
            <person name="Ding L."/>
            <person name="Dahlstrom E."/>
            <person name="Barbian K."/>
            <person name="Martens C."/>
            <person name="Sykora L."/>
            <person name="Kramer S."/>
            <person name="Pettinato A.M."/>
            <person name="Hong H."/>
            <person name="Wald G."/>
            <person name="Berg L.J."/>
            <person name="Rogge L.S."/>
            <person name="Greenberg D.E."/>
            <person name="Falcone E.L."/>
            <person name="Neves J.F."/>
            <person name="Simoes M.J."/>
            <person name="Casal M."/>
            <person name="Rodriguez-Lopez F.C."/>
            <person name="Zelazny A."/>
            <person name="Gallin J.I."/>
            <person name="Holland S.M."/>
        </authorList>
    </citation>
    <scope>NUCLEOTIDE SEQUENCE [LARGE SCALE GENOMIC DNA]</scope>
    <source>
        <strain evidence="10">NIH9.1</strain>
    </source>
</reference>
<evidence type="ECO:0000256" key="3">
    <source>
        <dbReference type="ARBA" id="ARBA00022448"/>
    </source>
</evidence>
<feature type="transmembrane region" description="Helical" evidence="8">
    <location>
        <begin position="194"/>
        <end position="219"/>
    </location>
</feature>
<feature type="transmembrane region" description="Helical" evidence="8">
    <location>
        <begin position="320"/>
        <end position="348"/>
    </location>
</feature>
<dbReference type="NCBIfam" id="NF046076">
    <property type="entry name" value="monocarbox_MctP"/>
    <property type="match status" value="1"/>
</dbReference>
<dbReference type="PANTHER" id="PTHR48086:SF8">
    <property type="entry name" value="MONOCARBOXYLIC ACID PERMEASE"/>
    <property type="match status" value="1"/>
</dbReference>
<dbReference type="PROSITE" id="PS50283">
    <property type="entry name" value="NA_SOLUT_SYMP_3"/>
    <property type="match status" value="1"/>
</dbReference>
<organism evidence="9 10">
    <name type="scientific">Granulibacter bethesdensis</name>
    <dbReference type="NCBI Taxonomy" id="364410"/>
    <lineage>
        <taxon>Bacteria</taxon>
        <taxon>Pseudomonadati</taxon>
        <taxon>Pseudomonadota</taxon>
        <taxon>Alphaproteobacteria</taxon>
        <taxon>Acetobacterales</taxon>
        <taxon>Acetobacteraceae</taxon>
        <taxon>Granulibacter</taxon>
    </lineage>
</organism>
<feature type="transmembrane region" description="Helical" evidence="8">
    <location>
        <begin position="239"/>
        <end position="256"/>
    </location>
</feature>
<evidence type="ECO:0000256" key="6">
    <source>
        <dbReference type="ARBA" id="ARBA00023136"/>
    </source>
</evidence>
<feature type="transmembrane region" description="Helical" evidence="8">
    <location>
        <begin position="369"/>
        <end position="388"/>
    </location>
</feature>
<keyword evidence="3" id="KW-0813">Transport</keyword>
<feature type="transmembrane region" description="Helical" evidence="8">
    <location>
        <begin position="47"/>
        <end position="69"/>
    </location>
</feature>
<sequence length="501" mass="54141">MDWVATGIFIGLFMFVTLLGFAAARWRAGDLNQLHEWSLGGRRFGTFITWFLLGGDLYTAYTFIAVPAFMYGKGAMGFFAIPYTILIYPILYVVFPRLWTVAHRQGYTTAADFVRGRFGNRWLSLAVAITGLLATMPYIALQLVGMEVVIGALGFHGTGVWGDMPLIIAFLILAAFTYTSGLRAPAMIAVVKDLLIYITVFAAAIIVPMHLGGFGQIFAHIPSQKLLLATPGPDSWGDWSVYATLALGSAIALFLYPHSLTGVLSASSPDAIRRNAAILPAYSFTLALLALLGFMAIAVGLTVSPQLSVPELFKASFPSWFVGVAFAAIAIGALVPAAIMSIATAAIFTRNVWREFLRPNCTDAEEAGIAKFVSMLVKLGALVFIIFMPKDYAIQLQLLGGVWIIQTAPPIFLGLYSRFFRSWPLLAGWAVGIASGTWMVAETGFKGATYGLHLGNWTIPGYAAVYALILNIAVSTLLSAIFALKGPERTQDLSVLEEEAV</sequence>
<dbReference type="InterPro" id="IPR038377">
    <property type="entry name" value="Na/Glc_symporter_sf"/>
</dbReference>
<feature type="transmembrane region" description="Helical" evidence="8">
    <location>
        <begin position="75"/>
        <end position="95"/>
    </location>
</feature>
<dbReference type="Gene3D" id="1.20.1730.10">
    <property type="entry name" value="Sodium/glucose cotransporter"/>
    <property type="match status" value="1"/>
</dbReference>
<feature type="transmembrane region" description="Helical" evidence="8">
    <location>
        <begin position="277"/>
        <end position="300"/>
    </location>
</feature>
<keyword evidence="4 8" id="KW-0812">Transmembrane</keyword>
<evidence type="ECO:0000256" key="2">
    <source>
        <dbReference type="ARBA" id="ARBA00006434"/>
    </source>
</evidence>
<evidence type="ECO:0000256" key="7">
    <source>
        <dbReference type="RuleBase" id="RU362091"/>
    </source>
</evidence>
<proteinExistence type="inferred from homology"/>
<evidence type="ECO:0000256" key="1">
    <source>
        <dbReference type="ARBA" id="ARBA00004141"/>
    </source>
</evidence>
<gene>
    <name evidence="9" type="ORF">GbCGDNIH9_2051</name>
</gene>